<accession>A0ABD0XC78</accession>
<dbReference type="AlphaFoldDB" id="A0ABD0XC78"/>
<name>A0ABD0XC78_UMBPY</name>
<evidence type="ECO:0000313" key="2">
    <source>
        <dbReference type="EMBL" id="KAL0984612.1"/>
    </source>
</evidence>
<keyword evidence="1" id="KW-0175">Coiled coil</keyword>
<proteinExistence type="predicted"/>
<protein>
    <submittedName>
        <fullName evidence="2">Uncharacterized protein</fullName>
    </submittedName>
</protein>
<organism evidence="2 3">
    <name type="scientific">Umbra pygmaea</name>
    <name type="common">Eastern mudminnow</name>
    <dbReference type="NCBI Taxonomy" id="75934"/>
    <lineage>
        <taxon>Eukaryota</taxon>
        <taxon>Metazoa</taxon>
        <taxon>Chordata</taxon>
        <taxon>Craniata</taxon>
        <taxon>Vertebrata</taxon>
        <taxon>Euteleostomi</taxon>
        <taxon>Actinopterygii</taxon>
        <taxon>Neopterygii</taxon>
        <taxon>Teleostei</taxon>
        <taxon>Protacanthopterygii</taxon>
        <taxon>Esociformes</taxon>
        <taxon>Umbridae</taxon>
        <taxon>Umbra</taxon>
    </lineage>
</organism>
<comment type="caution">
    <text evidence="2">The sequence shown here is derived from an EMBL/GenBank/DDBJ whole genome shotgun (WGS) entry which is preliminary data.</text>
</comment>
<keyword evidence="3" id="KW-1185">Reference proteome</keyword>
<gene>
    <name evidence="2" type="ORF">UPYG_G00144130</name>
</gene>
<sequence length="104" mass="12000">MSQPGDNSSLSAKTNNQIARPIEDFVARIQELQDLEDEKTRLETHLKILKQHEDYQGNVDELVQQQSIGLQHQIDGLARDQHKLEQELARCQDDVNQTRNKLVI</sequence>
<evidence type="ECO:0000313" key="3">
    <source>
        <dbReference type="Proteomes" id="UP001557470"/>
    </source>
</evidence>
<evidence type="ECO:0000256" key="1">
    <source>
        <dbReference type="SAM" id="Coils"/>
    </source>
</evidence>
<feature type="coiled-coil region" evidence="1">
    <location>
        <begin position="32"/>
        <end position="101"/>
    </location>
</feature>
<dbReference type="EMBL" id="JAGEUA010000004">
    <property type="protein sequence ID" value="KAL0984612.1"/>
    <property type="molecule type" value="Genomic_DNA"/>
</dbReference>
<dbReference type="Proteomes" id="UP001557470">
    <property type="component" value="Unassembled WGS sequence"/>
</dbReference>
<reference evidence="2 3" key="1">
    <citation type="submission" date="2024-06" db="EMBL/GenBank/DDBJ databases">
        <authorList>
            <person name="Pan Q."/>
            <person name="Wen M."/>
            <person name="Jouanno E."/>
            <person name="Zahm M."/>
            <person name="Klopp C."/>
            <person name="Cabau C."/>
            <person name="Louis A."/>
            <person name="Berthelot C."/>
            <person name="Parey E."/>
            <person name="Roest Crollius H."/>
            <person name="Montfort J."/>
            <person name="Robinson-Rechavi M."/>
            <person name="Bouchez O."/>
            <person name="Lampietro C."/>
            <person name="Lopez Roques C."/>
            <person name="Donnadieu C."/>
            <person name="Postlethwait J."/>
            <person name="Bobe J."/>
            <person name="Verreycken H."/>
            <person name="Guiguen Y."/>
        </authorList>
    </citation>
    <scope>NUCLEOTIDE SEQUENCE [LARGE SCALE GENOMIC DNA]</scope>
    <source>
        <strain evidence="2">Up_M1</strain>
        <tissue evidence="2">Testis</tissue>
    </source>
</reference>